<dbReference type="Proteomes" id="UP000563898">
    <property type="component" value="Unassembled WGS sequence"/>
</dbReference>
<accession>A0A846WLW9</accession>
<reference evidence="1 2" key="1">
    <citation type="submission" date="2020-04" db="EMBL/GenBank/DDBJ databases">
        <title>MicrobeNet Type strains.</title>
        <authorList>
            <person name="Nicholson A.C."/>
        </authorList>
    </citation>
    <scope>NUCLEOTIDE SEQUENCE [LARGE SCALE GENOMIC DNA]</scope>
    <source>
        <strain evidence="1 2">ATCC BAA-14</strain>
    </source>
</reference>
<dbReference type="RefSeq" id="WP_006372244.1">
    <property type="nucleotide sequence ID" value="NZ_CP073075.1"/>
</dbReference>
<dbReference type="EMBL" id="JAAXPC010000003">
    <property type="protein sequence ID" value="NKY01291.1"/>
    <property type="molecule type" value="Genomic_DNA"/>
</dbReference>
<comment type="caution">
    <text evidence="1">The sequence shown here is derived from an EMBL/GenBank/DDBJ whole genome shotgun (WGS) entry which is preliminary data.</text>
</comment>
<sequence length="61" mass="6587">MVLYATEPAAADGEPALPAWTAVSTEECDSAIEARWRTEGHRIAELLAAEIGDYADIEHCV</sequence>
<proteinExistence type="predicted"/>
<dbReference type="AlphaFoldDB" id="A0A846WLW9"/>
<evidence type="ECO:0000313" key="1">
    <source>
        <dbReference type="EMBL" id="NKY01291.1"/>
    </source>
</evidence>
<protein>
    <submittedName>
        <fullName evidence="1">Uncharacterized protein</fullName>
    </submittedName>
</protein>
<dbReference type="GeneID" id="90158620"/>
<evidence type="ECO:0000313" key="2">
    <source>
        <dbReference type="Proteomes" id="UP000563898"/>
    </source>
</evidence>
<organism evidence="1 2">
    <name type="scientific">Gordonia polyisoprenivorans</name>
    <dbReference type="NCBI Taxonomy" id="84595"/>
    <lineage>
        <taxon>Bacteria</taxon>
        <taxon>Bacillati</taxon>
        <taxon>Actinomycetota</taxon>
        <taxon>Actinomycetes</taxon>
        <taxon>Mycobacteriales</taxon>
        <taxon>Gordoniaceae</taxon>
        <taxon>Gordonia</taxon>
    </lineage>
</organism>
<gene>
    <name evidence="1" type="ORF">HGA05_06865</name>
</gene>
<name>A0A846WLW9_9ACTN</name>